<sequence>MINKINNNISKETRIWSSLFEKSDRKGHVEVIYAYEIILICLRGDIRKQGFQIVSSLNLVNSSKRSSRTIANCRSKIERFLSYMKNSMCTSSSEGKAWETRNDLGHCCDSSFRDREATLFCRVLRKYLVA</sequence>
<dbReference type="Proteomes" id="UP001165190">
    <property type="component" value="Unassembled WGS sequence"/>
</dbReference>
<dbReference type="OrthoDB" id="1865546at2759"/>
<protein>
    <recommendedName>
        <fullName evidence="1">At2g35280-like TPR domain-containing protein</fullName>
    </recommendedName>
</protein>
<proteinExistence type="predicted"/>
<name>A0A9W7M3X0_HIBTR</name>
<dbReference type="AlphaFoldDB" id="A0A9W7M3X0"/>
<feature type="domain" description="At2g35280-like TPR" evidence="1">
    <location>
        <begin position="18"/>
        <end position="81"/>
    </location>
</feature>
<evidence type="ECO:0000313" key="3">
    <source>
        <dbReference type="Proteomes" id="UP001165190"/>
    </source>
</evidence>
<evidence type="ECO:0000259" key="1">
    <source>
        <dbReference type="Pfam" id="PF23310"/>
    </source>
</evidence>
<evidence type="ECO:0000313" key="2">
    <source>
        <dbReference type="EMBL" id="GMI86913.1"/>
    </source>
</evidence>
<dbReference type="InterPro" id="IPR057136">
    <property type="entry name" value="At2g35280_TPR_dom"/>
</dbReference>
<organism evidence="2 3">
    <name type="scientific">Hibiscus trionum</name>
    <name type="common">Flower of an hour</name>
    <dbReference type="NCBI Taxonomy" id="183268"/>
    <lineage>
        <taxon>Eukaryota</taxon>
        <taxon>Viridiplantae</taxon>
        <taxon>Streptophyta</taxon>
        <taxon>Embryophyta</taxon>
        <taxon>Tracheophyta</taxon>
        <taxon>Spermatophyta</taxon>
        <taxon>Magnoliopsida</taxon>
        <taxon>eudicotyledons</taxon>
        <taxon>Gunneridae</taxon>
        <taxon>Pentapetalae</taxon>
        <taxon>rosids</taxon>
        <taxon>malvids</taxon>
        <taxon>Malvales</taxon>
        <taxon>Malvaceae</taxon>
        <taxon>Malvoideae</taxon>
        <taxon>Hibiscus</taxon>
    </lineage>
</organism>
<dbReference type="EMBL" id="BSYR01000021">
    <property type="protein sequence ID" value="GMI86913.1"/>
    <property type="molecule type" value="Genomic_DNA"/>
</dbReference>
<accession>A0A9W7M3X0</accession>
<reference evidence="2" key="1">
    <citation type="submission" date="2023-05" db="EMBL/GenBank/DDBJ databases">
        <title>Genome and transcriptome analyses reveal genes involved in the formation of fine ridges on petal epidermal cells in Hibiscus trionum.</title>
        <authorList>
            <person name="Koshimizu S."/>
            <person name="Masuda S."/>
            <person name="Ishii T."/>
            <person name="Shirasu K."/>
            <person name="Hoshino A."/>
            <person name="Arita M."/>
        </authorList>
    </citation>
    <scope>NUCLEOTIDE SEQUENCE</scope>
    <source>
        <strain evidence="2">Hamamatsu line</strain>
    </source>
</reference>
<dbReference type="Pfam" id="PF23310">
    <property type="entry name" value="TPR_27"/>
    <property type="match status" value="1"/>
</dbReference>
<gene>
    <name evidence="2" type="ORF">HRI_002360600</name>
</gene>
<comment type="caution">
    <text evidence="2">The sequence shown here is derived from an EMBL/GenBank/DDBJ whole genome shotgun (WGS) entry which is preliminary data.</text>
</comment>
<keyword evidence="3" id="KW-1185">Reference proteome</keyword>